<feature type="transmembrane region" description="Helical" evidence="1">
    <location>
        <begin position="122"/>
        <end position="140"/>
    </location>
</feature>
<name>A0A1G5LFK0_9BACL</name>
<dbReference type="EMBL" id="FMVM01000025">
    <property type="protein sequence ID" value="SCZ11705.1"/>
    <property type="molecule type" value="Genomic_DNA"/>
</dbReference>
<evidence type="ECO:0008006" key="4">
    <source>
        <dbReference type="Google" id="ProtNLM"/>
    </source>
</evidence>
<feature type="transmembrane region" description="Helical" evidence="1">
    <location>
        <begin position="34"/>
        <end position="53"/>
    </location>
</feature>
<evidence type="ECO:0000313" key="2">
    <source>
        <dbReference type="EMBL" id="SCZ11705.1"/>
    </source>
</evidence>
<dbReference type="STRING" id="582692.SAMN05720606_12571"/>
<evidence type="ECO:0000313" key="3">
    <source>
        <dbReference type="Proteomes" id="UP000198538"/>
    </source>
</evidence>
<keyword evidence="1" id="KW-0812">Transmembrane</keyword>
<proteinExistence type="predicted"/>
<keyword evidence="1" id="KW-1133">Transmembrane helix</keyword>
<dbReference type="Proteomes" id="UP000198538">
    <property type="component" value="Unassembled WGS sequence"/>
</dbReference>
<protein>
    <recommendedName>
        <fullName evidence="4">2TM domain-containing protein</fullName>
    </recommendedName>
</protein>
<keyword evidence="1" id="KW-0472">Membrane</keyword>
<feature type="transmembrane region" description="Helical" evidence="1">
    <location>
        <begin position="6"/>
        <end position="27"/>
    </location>
</feature>
<feature type="transmembrane region" description="Helical" evidence="1">
    <location>
        <begin position="152"/>
        <end position="172"/>
    </location>
</feature>
<sequence length="182" mass="20513">MVAYFIIACEIAFWIFVAAGLSVRYMLGMKRLGLALLAATPIVDVLLLVATVVDLQRGATASMVHGIAAIYIGVSIAFGHHMIAWADRYFQYWFRGGENPRRNKLYGREHARNERIGWVRHLLAWSIGSALLYTMIWWIGDPARTEVFSGLIRVWAMVLGIDLVISISYSFWPRKAPAKNIG</sequence>
<dbReference type="AlphaFoldDB" id="A0A1G5LFK0"/>
<accession>A0A1G5LFK0</accession>
<gene>
    <name evidence="2" type="ORF">SAMN05720606_12571</name>
</gene>
<dbReference type="RefSeq" id="WP_090924645.1">
    <property type="nucleotide sequence ID" value="NZ_FMVM01000025.1"/>
</dbReference>
<organism evidence="2 3">
    <name type="scientific">Paenibacillus polysaccharolyticus</name>
    <dbReference type="NCBI Taxonomy" id="582692"/>
    <lineage>
        <taxon>Bacteria</taxon>
        <taxon>Bacillati</taxon>
        <taxon>Bacillota</taxon>
        <taxon>Bacilli</taxon>
        <taxon>Bacillales</taxon>
        <taxon>Paenibacillaceae</taxon>
        <taxon>Paenibacillus</taxon>
    </lineage>
</organism>
<evidence type="ECO:0000256" key="1">
    <source>
        <dbReference type="SAM" id="Phobius"/>
    </source>
</evidence>
<keyword evidence="3" id="KW-1185">Reference proteome</keyword>
<feature type="transmembrane region" description="Helical" evidence="1">
    <location>
        <begin position="65"/>
        <end position="86"/>
    </location>
</feature>
<reference evidence="3" key="1">
    <citation type="submission" date="2016-10" db="EMBL/GenBank/DDBJ databases">
        <authorList>
            <person name="Varghese N."/>
            <person name="Submissions S."/>
        </authorList>
    </citation>
    <scope>NUCLEOTIDE SEQUENCE [LARGE SCALE GENOMIC DNA]</scope>
    <source>
        <strain evidence="3">BL9</strain>
    </source>
</reference>